<feature type="compositionally biased region" description="Basic and acidic residues" evidence="1">
    <location>
        <begin position="14"/>
        <end position="28"/>
    </location>
</feature>
<evidence type="ECO:0000259" key="2">
    <source>
        <dbReference type="Pfam" id="PF13482"/>
    </source>
</evidence>
<feature type="domain" description="YprB ribonuclease H-like" evidence="2">
    <location>
        <begin position="245"/>
        <end position="418"/>
    </location>
</feature>
<reference evidence="4" key="1">
    <citation type="submission" date="2016-10" db="EMBL/GenBank/DDBJ databases">
        <authorList>
            <person name="Varghese N."/>
            <person name="Submissions S."/>
        </authorList>
    </citation>
    <scope>NUCLEOTIDE SEQUENCE [LARGE SCALE GENOMIC DNA]</scope>
    <source>
        <strain evidence="4">ATCC 25963</strain>
    </source>
</reference>
<evidence type="ECO:0000313" key="4">
    <source>
        <dbReference type="Proteomes" id="UP000199400"/>
    </source>
</evidence>
<organism evidence="3 4">
    <name type="scientific">Nannocystis exedens</name>
    <dbReference type="NCBI Taxonomy" id="54"/>
    <lineage>
        <taxon>Bacteria</taxon>
        <taxon>Pseudomonadati</taxon>
        <taxon>Myxococcota</taxon>
        <taxon>Polyangia</taxon>
        <taxon>Nannocystales</taxon>
        <taxon>Nannocystaceae</taxon>
        <taxon>Nannocystis</taxon>
    </lineage>
</organism>
<feature type="region of interest" description="Disordered" evidence="1">
    <location>
        <begin position="44"/>
        <end position="166"/>
    </location>
</feature>
<dbReference type="Proteomes" id="UP000199400">
    <property type="component" value="Unassembled WGS sequence"/>
</dbReference>
<feature type="compositionally biased region" description="Low complexity" evidence="1">
    <location>
        <begin position="449"/>
        <end position="461"/>
    </location>
</feature>
<dbReference type="STRING" id="54.SAMN02745121_03003"/>
<feature type="compositionally biased region" description="Gly residues" evidence="1">
    <location>
        <begin position="1"/>
        <end position="12"/>
    </location>
</feature>
<protein>
    <submittedName>
        <fullName evidence="3">RNase_H superfamily protein</fullName>
    </submittedName>
</protein>
<gene>
    <name evidence="3" type="ORF">SAMN02745121_03003</name>
</gene>
<dbReference type="Gene3D" id="3.30.420.10">
    <property type="entry name" value="Ribonuclease H-like superfamily/Ribonuclease H"/>
    <property type="match status" value="1"/>
</dbReference>
<dbReference type="Pfam" id="PF13482">
    <property type="entry name" value="RNase_H_2"/>
    <property type="match status" value="1"/>
</dbReference>
<dbReference type="GO" id="GO:0003676">
    <property type="term" value="F:nucleic acid binding"/>
    <property type="evidence" value="ECO:0007669"/>
    <property type="project" value="InterPro"/>
</dbReference>
<dbReference type="PANTHER" id="PTHR38462">
    <property type="entry name" value="EXONUCLEASE-LIKE PROTEIN"/>
    <property type="match status" value="1"/>
</dbReference>
<feature type="compositionally biased region" description="Basic and acidic residues" evidence="1">
    <location>
        <begin position="114"/>
        <end position="130"/>
    </location>
</feature>
<dbReference type="InterPro" id="IPR036397">
    <property type="entry name" value="RNaseH_sf"/>
</dbReference>
<dbReference type="InterPro" id="IPR012337">
    <property type="entry name" value="RNaseH-like_sf"/>
</dbReference>
<evidence type="ECO:0000256" key="1">
    <source>
        <dbReference type="SAM" id="MobiDB-lite"/>
    </source>
</evidence>
<name>A0A1I1XQ64_9BACT</name>
<dbReference type="EMBL" id="FOMX01000008">
    <property type="protein sequence ID" value="SFE09482.1"/>
    <property type="molecule type" value="Genomic_DNA"/>
</dbReference>
<accession>A0A1I1XQ64</accession>
<dbReference type="InterPro" id="IPR038720">
    <property type="entry name" value="YprB_RNase_H-like_dom"/>
</dbReference>
<dbReference type="SUPFAM" id="SSF53098">
    <property type="entry name" value="Ribonuclease H-like"/>
    <property type="match status" value="1"/>
</dbReference>
<sequence>MTVEGTPGGGRSPVGREEKLSERTGEVRRVDPWVSGVYVLWSHRARPTRPKASASDWQMLAESVEPRPEPRPSLVARAGYPVVGASEGGAGEPPRGRPGAAQQAAPRPGALPARGEETSRGAEGPREEVGTRAAGALDHARGDGVGAGRGSVSQPGAQPGPDPVRERPALWRRMVRFQDEHATPALPRTEPGPGFVREVTRWPCRGARPPLLVGRGLELPGPAEWRAAFTCLYGHVDLDMSERAVFLDLESTGLGHGAGTVAFVVGLATLDGGGWQIEQWLLTQLSGEAALLADLEARVRALGGPLVTFNGASFDLPLLRGRLRRCGLPTDAFAGTHLDLLPVARRLWRGRGPDCRLTTLERTQLGVRRDGDIAGRAIPEVFWTALREPHEARAREAVRRVVGHNLVDVLTMPALAGAMARTLAAPGDPELVQRAADHLNAIGRRARKAAAQDGARRAGTAGRDRVAESSPAANTAQDADLQRIAHLGS</sequence>
<proteinExistence type="predicted"/>
<evidence type="ECO:0000313" key="3">
    <source>
        <dbReference type="EMBL" id="SFE09482.1"/>
    </source>
</evidence>
<dbReference type="AlphaFoldDB" id="A0A1I1XQ64"/>
<dbReference type="PANTHER" id="PTHR38462:SF1">
    <property type="entry name" value="YPRB RIBONUCLEASE H-LIKE DOMAIN-CONTAINING PROTEIN"/>
    <property type="match status" value="1"/>
</dbReference>
<feature type="compositionally biased region" description="Low complexity" evidence="1">
    <location>
        <begin position="97"/>
        <end position="113"/>
    </location>
</feature>
<feature type="region of interest" description="Disordered" evidence="1">
    <location>
        <begin position="1"/>
        <end position="28"/>
    </location>
</feature>
<keyword evidence="4" id="KW-1185">Reference proteome</keyword>
<feature type="region of interest" description="Disordered" evidence="1">
    <location>
        <begin position="448"/>
        <end position="489"/>
    </location>
</feature>